<sequence>MGLFGRETRAAPAPSSPPPHREGCCASVSRALCSGIISTILFCIFGLSICALVGRRYYWCFYTTHFGDPGAYWISGGWLDFADRDLGTHSLKDANFGLWIIGIISAAALLASAFIAFMEFFVSITGNAGRHTAGLSFPMGIILVGILICYIAAAAIELEKWSGNNLGTRYRVWPSWGWICAIVAGVLWWFVGSFAACLGPKYGKAKRMQTTAGGYPAEHHYPTTPAAGAAGAGAGAGTAAAGKPKRGLFGRNKNAAGPGTPQNQHYAAQPFNANADRDVEMGNTGVPHNGQHGHMGEGLAAGAGAGAGAAAAARHHDNKPRAQTNTDAVPPQQEKRGLFGRKKVTTPNATSADTQSTDQPTYANQPRTAQGQGAFPDAAQTGTGPRTGANQGGGAWAGSPLTAEQEAQRGNKGSAWAGENQVPSGAGTGVGTGVGTGTGTGGAVPTAQAGRKKSGFLSFYH</sequence>
<proteinExistence type="predicted"/>
<feature type="region of interest" description="Disordered" evidence="1">
    <location>
        <begin position="1"/>
        <end position="22"/>
    </location>
</feature>
<feature type="region of interest" description="Disordered" evidence="1">
    <location>
        <begin position="226"/>
        <end position="461"/>
    </location>
</feature>
<comment type="caution">
    <text evidence="3">The sequence shown here is derived from an EMBL/GenBank/DDBJ whole genome shotgun (WGS) entry which is preliminary data.</text>
</comment>
<evidence type="ECO:0000256" key="2">
    <source>
        <dbReference type="SAM" id="Phobius"/>
    </source>
</evidence>
<organism evidence="3 4">
    <name type="scientific">Coccomyxa viridis</name>
    <dbReference type="NCBI Taxonomy" id="1274662"/>
    <lineage>
        <taxon>Eukaryota</taxon>
        <taxon>Viridiplantae</taxon>
        <taxon>Chlorophyta</taxon>
        <taxon>core chlorophytes</taxon>
        <taxon>Trebouxiophyceae</taxon>
        <taxon>Trebouxiophyceae incertae sedis</taxon>
        <taxon>Coccomyxaceae</taxon>
        <taxon>Coccomyxa</taxon>
    </lineage>
</organism>
<reference evidence="3 4" key="1">
    <citation type="submission" date="2024-06" db="EMBL/GenBank/DDBJ databases">
        <authorList>
            <person name="Kraege A."/>
            <person name="Thomma B."/>
        </authorList>
    </citation>
    <scope>NUCLEOTIDE SEQUENCE [LARGE SCALE GENOMIC DNA]</scope>
</reference>
<keyword evidence="2" id="KW-0472">Membrane</keyword>
<keyword evidence="2" id="KW-0812">Transmembrane</keyword>
<feature type="transmembrane region" description="Helical" evidence="2">
    <location>
        <begin position="176"/>
        <end position="198"/>
    </location>
</feature>
<keyword evidence="2" id="KW-1133">Transmembrane helix</keyword>
<keyword evidence="4" id="KW-1185">Reference proteome</keyword>
<dbReference type="EMBL" id="CAXHTA020000006">
    <property type="protein sequence ID" value="CAL5222210.1"/>
    <property type="molecule type" value="Genomic_DNA"/>
</dbReference>
<feature type="transmembrane region" description="Helical" evidence="2">
    <location>
        <begin position="134"/>
        <end position="156"/>
    </location>
</feature>
<feature type="transmembrane region" description="Helical" evidence="2">
    <location>
        <begin position="96"/>
        <end position="122"/>
    </location>
</feature>
<gene>
    <name evidence="3" type="primary">g4541</name>
    <name evidence="3" type="ORF">VP750_LOCUS3869</name>
</gene>
<accession>A0ABP1FUI5</accession>
<name>A0ABP1FUI5_9CHLO</name>
<feature type="compositionally biased region" description="Gly residues" evidence="1">
    <location>
        <begin position="426"/>
        <end position="442"/>
    </location>
</feature>
<feature type="transmembrane region" description="Helical" evidence="2">
    <location>
        <begin position="31"/>
        <end position="54"/>
    </location>
</feature>
<evidence type="ECO:0000313" key="4">
    <source>
        <dbReference type="Proteomes" id="UP001497392"/>
    </source>
</evidence>
<evidence type="ECO:0000313" key="3">
    <source>
        <dbReference type="EMBL" id="CAL5222210.1"/>
    </source>
</evidence>
<evidence type="ECO:0000256" key="1">
    <source>
        <dbReference type="SAM" id="MobiDB-lite"/>
    </source>
</evidence>
<dbReference type="Proteomes" id="UP001497392">
    <property type="component" value="Unassembled WGS sequence"/>
</dbReference>
<protein>
    <submittedName>
        <fullName evidence="3">G4541 protein</fullName>
    </submittedName>
</protein>
<feature type="compositionally biased region" description="Polar residues" evidence="1">
    <location>
        <begin position="345"/>
        <end position="371"/>
    </location>
</feature>